<dbReference type="EMBL" id="HACG01045453">
    <property type="protein sequence ID" value="CEK92318.1"/>
    <property type="molecule type" value="Transcribed_RNA"/>
</dbReference>
<dbReference type="Gene3D" id="3.60.10.10">
    <property type="entry name" value="Endonuclease/exonuclease/phosphatase"/>
    <property type="match status" value="1"/>
</dbReference>
<organism evidence="1">
    <name type="scientific">Arion vulgaris</name>
    <dbReference type="NCBI Taxonomy" id="1028688"/>
    <lineage>
        <taxon>Eukaryota</taxon>
        <taxon>Metazoa</taxon>
        <taxon>Spiralia</taxon>
        <taxon>Lophotrochozoa</taxon>
        <taxon>Mollusca</taxon>
        <taxon>Gastropoda</taxon>
        <taxon>Heterobranchia</taxon>
        <taxon>Euthyneura</taxon>
        <taxon>Panpulmonata</taxon>
        <taxon>Eupulmonata</taxon>
        <taxon>Stylommatophora</taxon>
        <taxon>Helicina</taxon>
        <taxon>Arionoidea</taxon>
        <taxon>Arionidae</taxon>
        <taxon>Arion</taxon>
    </lineage>
</organism>
<reference evidence="1" key="1">
    <citation type="submission" date="2014-12" db="EMBL/GenBank/DDBJ databases">
        <title>Insight into the proteome of Arion vulgaris.</title>
        <authorList>
            <person name="Aradska J."/>
            <person name="Bulat T."/>
            <person name="Smidak R."/>
            <person name="Sarate P."/>
            <person name="Gangsoo J."/>
            <person name="Sialana F."/>
            <person name="Bilban M."/>
            <person name="Lubec G."/>
        </authorList>
    </citation>
    <scope>NUCLEOTIDE SEQUENCE</scope>
    <source>
        <tissue evidence="1">Skin</tissue>
    </source>
</reference>
<dbReference type="SUPFAM" id="SSF56219">
    <property type="entry name" value="DNase I-like"/>
    <property type="match status" value="1"/>
</dbReference>
<protein>
    <recommendedName>
        <fullName evidence="2">Endonuclease/exonuclease/phosphatase domain-containing protein</fullName>
    </recommendedName>
</protein>
<gene>
    <name evidence="1" type="primary">ORF187679</name>
</gene>
<dbReference type="InterPro" id="IPR036691">
    <property type="entry name" value="Endo/exonu/phosph_ase_sf"/>
</dbReference>
<feature type="non-terminal residue" evidence="1">
    <location>
        <position position="130"/>
    </location>
</feature>
<sequence length="130" mass="14929">MDVVGADIATQIKSITRGNTHQLDILQNIIETHNLTDTYRQTHLKGIETTHTNRAHKRATRLDRIYAPSDLHIGQTKHLPETLSFTDHKAVISTINSTYTHTSSKRSPHWKFNNTLLQNKTYIEHITHVI</sequence>
<evidence type="ECO:0008006" key="2">
    <source>
        <dbReference type="Google" id="ProtNLM"/>
    </source>
</evidence>
<proteinExistence type="predicted"/>
<name>A0A0B7BH82_9EUPU</name>
<dbReference type="AlphaFoldDB" id="A0A0B7BH82"/>
<evidence type="ECO:0000313" key="1">
    <source>
        <dbReference type="EMBL" id="CEK92318.1"/>
    </source>
</evidence>
<accession>A0A0B7BH82</accession>